<dbReference type="Proteomes" id="UP001219584">
    <property type="component" value="Chromosome"/>
</dbReference>
<evidence type="ECO:0000313" key="1">
    <source>
        <dbReference type="EMBL" id="WFR78971.1"/>
    </source>
</evidence>
<keyword evidence="2" id="KW-1185">Reference proteome</keyword>
<organism evidence="1 2">
    <name type="scientific">Janthinobacterium rivuli</name>
    <dbReference type="NCBI Taxonomy" id="2751478"/>
    <lineage>
        <taxon>Bacteria</taxon>
        <taxon>Pseudomonadati</taxon>
        <taxon>Pseudomonadota</taxon>
        <taxon>Betaproteobacteria</taxon>
        <taxon>Burkholderiales</taxon>
        <taxon>Oxalobacteraceae</taxon>
        <taxon>Janthinobacterium</taxon>
    </lineage>
</organism>
<dbReference type="EMBL" id="CP121464">
    <property type="protein sequence ID" value="WFR78971.1"/>
    <property type="molecule type" value="Genomic_DNA"/>
</dbReference>
<name>A0ABY8I248_9BURK</name>
<evidence type="ECO:0000313" key="2">
    <source>
        <dbReference type="Proteomes" id="UP001219584"/>
    </source>
</evidence>
<gene>
    <name evidence="1" type="ORF">P9875_25285</name>
</gene>
<dbReference type="RefSeq" id="WP_278316926.1">
    <property type="nucleotide sequence ID" value="NZ_CP121464.1"/>
</dbReference>
<sequence>MHQRTFFVSRGVPYYIAAPSYTEHSAGIVVLHLLCHALNVSGQEAYLVIDSLQRNRKSKTRAGLATPLLTEKILRSHQRQGRQPVAIYPEVEQGNPFHASKVVRYYLNKPGFFDGVAKLRDGEFNLAYSSAMLEGFAAPDHILYLPLINTELFHESGHRTPGKSCFYLGRHRTAKADSPLINNESVEITLSYPDNKEELAELFRSCEYFISYQFSSLCIEATLCGCIAIVIPNDNAPSALVKTETQMHGIAWGAEPAEIARARETLPLARALYLEKQAQFWVNLDIFIEKTQRLEAPDARIDPSRYFGWRKFGRRLAAFVQRKWKGQK</sequence>
<proteinExistence type="predicted"/>
<protein>
    <submittedName>
        <fullName evidence="1">Uncharacterized protein</fullName>
    </submittedName>
</protein>
<reference evidence="1 2" key="1">
    <citation type="submission" date="2023-04" db="EMBL/GenBank/DDBJ databases">
        <title>Nanopore sequencing of Janthinobacterium from water.</title>
        <authorList>
            <person name="Ciuchcinski K."/>
            <person name="Rokowska A."/>
            <person name="Dziewit L."/>
        </authorList>
    </citation>
    <scope>NUCLEOTIDE SEQUENCE [LARGE SCALE GENOMIC DNA]</scope>
    <source>
        <strain evidence="1 2">DEMB2</strain>
    </source>
</reference>
<accession>A0ABY8I248</accession>